<dbReference type="AlphaFoldDB" id="A0A7W9BAH0"/>
<keyword evidence="1" id="KW-0472">Membrane</keyword>
<dbReference type="RefSeq" id="WP_184054043.1">
    <property type="nucleotide sequence ID" value="NZ_JACIJK010000001.1"/>
</dbReference>
<evidence type="ECO:0000313" key="2">
    <source>
        <dbReference type="EMBL" id="MBB5713583.1"/>
    </source>
</evidence>
<feature type="transmembrane region" description="Helical" evidence="1">
    <location>
        <begin position="53"/>
        <end position="72"/>
    </location>
</feature>
<feature type="transmembrane region" description="Helical" evidence="1">
    <location>
        <begin position="122"/>
        <end position="138"/>
    </location>
</feature>
<reference evidence="2 3" key="1">
    <citation type="submission" date="2020-08" db="EMBL/GenBank/DDBJ databases">
        <title>Genomic Encyclopedia of Type Strains, Phase IV (KMG-IV): sequencing the most valuable type-strain genomes for metagenomic binning, comparative biology and taxonomic classification.</title>
        <authorList>
            <person name="Goeker M."/>
        </authorList>
    </citation>
    <scope>NUCLEOTIDE SEQUENCE [LARGE SCALE GENOMIC DNA]</scope>
    <source>
        <strain evidence="2 3">DSM 100044</strain>
    </source>
</reference>
<gene>
    <name evidence="2" type="ORF">FHS94_000402</name>
</gene>
<sequence>MPHQQSPAGMGGWLLLLGASLLFAAALGGWRLFDLPDAHGSIFIAGPVTLRVAEAAFTLVVIVLQLTLAWLLIRQRKPVTVPRVIAGLWLVPLIDVVLRSLFNGWLLGLAPAALVRQIAAEGQWEVLMAAIWTIYLRRSKRVANTYRRHDVDRLAAVFG</sequence>
<dbReference type="InterPro" id="IPR019690">
    <property type="entry name" value="DUF2569"/>
</dbReference>
<keyword evidence="1" id="KW-1133">Transmembrane helix</keyword>
<dbReference type="Pfam" id="PF10754">
    <property type="entry name" value="DUF2569"/>
    <property type="match status" value="1"/>
</dbReference>
<accession>A0A7W9BAH0</accession>
<keyword evidence="1" id="KW-0812">Transmembrane</keyword>
<protein>
    <recommendedName>
        <fullName evidence="4">DUF2569 domain-containing protein</fullName>
    </recommendedName>
</protein>
<keyword evidence="3" id="KW-1185">Reference proteome</keyword>
<dbReference type="EMBL" id="JACIJK010000001">
    <property type="protein sequence ID" value="MBB5713583.1"/>
    <property type="molecule type" value="Genomic_DNA"/>
</dbReference>
<evidence type="ECO:0008006" key="4">
    <source>
        <dbReference type="Google" id="ProtNLM"/>
    </source>
</evidence>
<proteinExistence type="predicted"/>
<comment type="caution">
    <text evidence="2">The sequence shown here is derived from an EMBL/GenBank/DDBJ whole genome shotgun (WGS) entry which is preliminary data.</text>
</comment>
<feature type="transmembrane region" description="Helical" evidence="1">
    <location>
        <begin position="12"/>
        <end position="33"/>
    </location>
</feature>
<dbReference type="Proteomes" id="UP000546200">
    <property type="component" value="Unassembled WGS sequence"/>
</dbReference>
<organism evidence="2 3">
    <name type="scientific">Sphingomonas aerophila</name>
    <dbReference type="NCBI Taxonomy" id="1344948"/>
    <lineage>
        <taxon>Bacteria</taxon>
        <taxon>Pseudomonadati</taxon>
        <taxon>Pseudomonadota</taxon>
        <taxon>Alphaproteobacteria</taxon>
        <taxon>Sphingomonadales</taxon>
        <taxon>Sphingomonadaceae</taxon>
        <taxon>Sphingomonas</taxon>
    </lineage>
</organism>
<feature type="transmembrane region" description="Helical" evidence="1">
    <location>
        <begin position="84"/>
        <end position="102"/>
    </location>
</feature>
<evidence type="ECO:0000256" key="1">
    <source>
        <dbReference type="SAM" id="Phobius"/>
    </source>
</evidence>
<evidence type="ECO:0000313" key="3">
    <source>
        <dbReference type="Proteomes" id="UP000546200"/>
    </source>
</evidence>
<name>A0A7W9BAH0_9SPHN</name>